<dbReference type="EMBL" id="BAAAHK010000011">
    <property type="protein sequence ID" value="GAA0948610.1"/>
    <property type="molecule type" value="Genomic_DNA"/>
</dbReference>
<evidence type="ECO:0000313" key="2">
    <source>
        <dbReference type="Proteomes" id="UP001500542"/>
    </source>
</evidence>
<protein>
    <recommendedName>
        <fullName evidence="3">DUF4760 domain-containing protein</fullName>
    </recommendedName>
</protein>
<evidence type="ECO:0008006" key="3">
    <source>
        <dbReference type="Google" id="ProtNLM"/>
    </source>
</evidence>
<proteinExistence type="predicted"/>
<name>A0ABN1QXB3_9ACTN</name>
<dbReference type="Proteomes" id="UP001500542">
    <property type="component" value="Unassembled WGS sequence"/>
</dbReference>
<organism evidence="1 2">
    <name type="scientific">Kribbella koreensis</name>
    <dbReference type="NCBI Taxonomy" id="57909"/>
    <lineage>
        <taxon>Bacteria</taxon>
        <taxon>Bacillati</taxon>
        <taxon>Actinomycetota</taxon>
        <taxon>Actinomycetes</taxon>
        <taxon>Propionibacteriales</taxon>
        <taxon>Kribbellaceae</taxon>
        <taxon>Kribbella</taxon>
    </lineage>
</organism>
<evidence type="ECO:0000313" key="1">
    <source>
        <dbReference type="EMBL" id="GAA0948610.1"/>
    </source>
</evidence>
<comment type="caution">
    <text evidence="1">The sequence shown here is derived from an EMBL/GenBank/DDBJ whole genome shotgun (WGS) entry which is preliminary data.</text>
</comment>
<accession>A0ABN1QXB3</accession>
<gene>
    <name evidence="1" type="ORF">GCM10009554_46400</name>
</gene>
<reference evidence="1 2" key="1">
    <citation type="journal article" date="2019" name="Int. J. Syst. Evol. Microbiol.">
        <title>The Global Catalogue of Microorganisms (GCM) 10K type strain sequencing project: providing services to taxonomists for standard genome sequencing and annotation.</title>
        <authorList>
            <consortium name="The Broad Institute Genomics Platform"/>
            <consortium name="The Broad Institute Genome Sequencing Center for Infectious Disease"/>
            <person name="Wu L."/>
            <person name="Ma J."/>
        </authorList>
    </citation>
    <scope>NUCLEOTIDE SEQUENCE [LARGE SCALE GENOMIC DNA]</scope>
    <source>
        <strain evidence="1 2">JCM 10977</strain>
    </source>
</reference>
<sequence>MSIIQSVTVSLVSVLTTLGAGWFITTRITDHWDQVKKNRELNLTAARDFQRLYGEAIAIWKTWNAMKGSHTAPFTQPENAKWDCLLRATAMEGEVESLLAKVAAERVLGDDDIAILGALRQAFKSLRRAIRADEPVQWRSDDVQQYATFKSLAAAMSVLLASKSPTKNRPDATTAARAFQQITANHHEDEWFDAVSSRPL</sequence>
<keyword evidence="2" id="KW-1185">Reference proteome</keyword>